<keyword evidence="1" id="KW-1133">Transmembrane helix</keyword>
<dbReference type="Proteomes" id="UP000189940">
    <property type="component" value="Unassembled WGS sequence"/>
</dbReference>
<evidence type="ECO:0000256" key="1">
    <source>
        <dbReference type="SAM" id="Phobius"/>
    </source>
</evidence>
<keyword evidence="4" id="KW-1185">Reference proteome</keyword>
<evidence type="ECO:0000313" key="4">
    <source>
        <dbReference type="Proteomes" id="UP000189940"/>
    </source>
</evidence>
<dbReference type="STRING" id="29421.B2M20_11195"/>
<feature type="transmembrane region" description="Helical" evidence="1">
    <location>
        <begin position="212"/>
        <end position="236"/>
    </location>
</feature>
<dbReference type="PANTHER" id="PTHR34219:SF8">
    <property type="entry name" value="PEPSY DOMAIN-CONTAINING PROTEIN"/>
    <property type="match status" value="1"/>
</dbReference>
<dbReference type="OrthoDB" id="9791166at2"/>
<dbReference type="Pfam" id="PF03413">
    <property type="entry name" value="PepSY"/>
    <property type="match status" value="1"/>
</dbReference>
<reference evidence="3 4" key="1">
    <citation type="submission" date="2017-02" db="EMBL/GenBank/DDBJ databases">
        <title>Genome sequence of the nitrite-oxidizing bacterium Nitrobacter vulgaris strain Ab1.</title>
        <authorList>
            <person name="Mellbye B.L."/>
            <person name="Davis E.W."/>
            <person name="Spieck E."/>
            <person name="Chang J.H."/>
            <person name="Bottomley P.J."/>
            <person name="Sayavedra-Soto L.A."/>
        </authorList>
    </citation>
    <scope>NUCLEOTIDE SEQUENCE [LARGE SCALE GENOMIC DNA]</scope>
    <source>
        <strain evidence="3 4">Ab1</strain>
    </source>
</reference>
<protein>
    <submittedName>
        <fullName evidence="3">Peptidase</fullName>
    </submittedName>
</protein>
<organism evidence="3 4">
    <name type="scientific">Nitrobacter vulgaris</name>
    <dbReference type="NCBI Taxonomy" id="29421"/>
    <lineage>
        <taxon>Bacteria</taxon>
        <taxon>Pseudomonadati</taxon>
        <taxon>Pseudomonadota</taxon>
        <taxon>Alphaproteobacteria</taxon>
        <taxon>Hyphomicrobiales</taxon>
        <taxon>Nitrobacteraceae</taxon>
        <taxon>Nitrobacter</taxon>
    </lineage>
</organism>
<dbReference type="AlphaFoldDB" id="A0A1V4HXD2"/>
<feature type="transmembrane region" description="Helical" evidence="1">
    <location>
        <begin position="362"/>
        <end position="382"/>
    </location>
</feature>
<accession>A0A1V4HXD2</accession>
<feature type="transmembrane region" description="Helical" evidence="1">
    <location>
        <begin position="164"/>
        <end position="191"/>
    </location>
</feature>
<feature type="domain" description="PepSY" evidence="2">
    <location>
        <begin position="81"/>
        <end position="136"/>
    </location>
</feature>
<evidence type="ECO:0000259" key="2">
    <source>
        <dbReference type="Pfam" id="PF03413"/>
    </source>
</evidence>
<dbReference type="RefSeq" id="WP_079447125.1">
    <property type="nucleotide sequence ID" value="NZ_MWPQ01000042.1"/>
</dbReference>
<gene>
    <name evidence="3" type="ORF">B2M20_11195</name>
</gene>
<keyword evidence="1" id="KW-0812">Transmembrane</keyword>
<keyword evidence="1" id="KW-0472">Membrane</keyword>
<dbReference type="PANTHER" id="PTHR34219">
    <property type="entry name" value="IRON-REGULATED INNER MEMBRANE PROTEIN-RELATED"/>
    <property type="match status" value="1"/>
</dbReference>
<dbReference type="Pfam" id="PF03929">
    <property type="entry name" value="PepSY_TM"/>
    <property type="match status" value="1"/>
</dbReference>
<sequence length="408" mass="44953">MSRGGTTSAPRTAGVNGTASRKTSGARLWFVIHGWLALPIWAFLFFVCLTGSIATVSQEIMWLASPMERANAPTNDARLLGYDEILAAVEREVPGARVRFISRPVKSIFALGVQVTRPDGSSAKLFVNPYTGVVQGEQGTFDFRDFTRALHGWLLMPFDSSFPIGWYFVSALSVPLLGSLITGIVVYKRFWRAYLQPRLRIGKGKRIFWGDLHRLAGVWSIPFIAIMAVTASWFLIQAILSDNHISISTAGVPPVVARTDVPVVAEGAPAPRITLGQAAEIVHAQLPDLEPSFVELPDSAYGQISVGGRGNYPLIFETVEVNPYNGKVERARRVSDRSALELVTGSMRPLHTGDFAGVWLKLIYLLFGLTLTTLVFSGMMVWTRRTAIETVKIVRDRRHVRLGLEATE</sequence>
<name>A0A1V4HXD2_NITVU</name>
<proteinExistence type="predicted"/>
<comment type="caution">
    <text evidence="3">The sequence shown here is derived from an EMBL/GenBank/DDBJ whole genome shotgun (WGS) entry which is preliminary data.</text>
</comment>
<feature type="transmembrane region" description="Helical" evidence="1">
    <location>
        <begin position="28"/>
        <end position="54"/>
    </location>
</feature>
<evidence type="ECO:0000313" key="3">
    <source>
        <dbReference type="EMBL" id="OPH82626.1"/>
    </source>
</evidence>
<dbReference type="InterPro" id="IPR025711">
    <property type="entry name" value="PepSY"/>
</dbReference>
<dbReference type="InterPro" id="IPR005625">
    <property type="entry name" value="PepSY-ass_TM"/>
</dbReference>
<dbReference type="EMBL" id="MWPQ01000042">
    <property type="protein sequence ID" value="OPH82626.1"/>
    <property type="molecule type" value="Genomic_DNA"/>
</dbReference>